<comment type="caution">
    <text evidence="1">The sequence shown here is derived from an EMBL/GenBank/DDBJ whole genome shotgun (WGS) entry which is preliminary data.</text>
</comment>
<evidence type="ECO:0000313" key="2">
    <source>
        <dbReference type="Proteomes" id="UP001497382"/>
    </source>
</evidence>
<proteinExistence type="predicted"/>
<name>A0AAV2BWF7_9ARAC</name>
<sequence>MKSSKMMMIFGNIFSKIRSHFSYVIENEVYNFLLPEELEVIHEWLLSTNICSAAIDMK</sequence>
<dbReference type="Proteomes" id="UP001497382">
    <property type="component" value="Unassembled WGS sequence"/>
</dbReference>
<evidence type="ECO:0000313" key="1">
    <source>
        <dbReference type="EMBL" id="CAL1300189.1"/>
    </source>
</evidence>
<dbReference type="EMBL" id="CAXIEN010000540">
    <property type="protein sequence ID" value="CAL1300189.1"/>
    <property type="molecule type" value="Genomic_DNA"/>
</dbReference>
<reference evidence="1 2" key="1">
    <citation type="submission" date="2024-04" db="EMBL/GenBank/DDBJ databases">
        <authorList>
            <person name="Rising A."/>
            <person name="Reimegard J."/>
            <person name="Sonavane S."/>
            <person name="Akerstrom W."/>
            <person name="Nylinder S."/>
            <person name="Hedman E."/>
            <person name="Kallberg Y."/>
        </authorList>
    </citation>
    <scope>NUCLEOTIDE SEQUENCE [LARGE SCALE GENOMIC DNA]</scope>
</reference>
<accession>A0AAV2BWF7</accession>
<gene>
    <name evidence="1" type="ORF">LARSCL_LOCUS21805</name>
</gene>
<protein>
    <submittedName>
        <fullName evidence="1">Uncharacterized protein</fullName>
    </submittedName>
</protein>
<keyword evidence="2" id="KW-1185">Reference proteome</keyword>
<dbReference type="AlphaFoldDB" id="A0AAV2BWF7"/>
<organism evidence="1 2">
    <name type="scientific">Larinioides sclopetarius</name>
    <dbReference type="NCBI Taxonomy" id="280406"/>
    <lineage>
        <taxon>Eukaryota</taxon>
        <taxon>Metazoa</taxon>
        <taxon>Ecdysozoa</taxon>
        <taxon>Arthropoda</taxon>
        <taxon>Chelicerata</taxon>
        <taxon>Arachnida</taxon>
        <taxon>Araneae</taxon>
        <taxon>Araneomorphae</taxon>
        <taxon>Entelegynae</taxon>
        <taxon>Araneoidea</taxon>
        <taxon>Araneidae</taxon>
        <taxon>Larinioides</taxon>
    </lineage>
</organism>